<evidence type="ECO:0000313" key="2">
    <source>
        <dbReference type="Proteomes" id="UP000013827"/>
    </source>
</evidence>
<organism evidence="1 2">
    <name type="scientific">Emiliania huxleyi (strain CCMP1516)</name>
    <dbReference type="NCBI Taxonomy" id="280463"/>
    <lineage>
        <taxon>Eukaryota</taxon>
        <taxon>Haptista</taxon>
        <taxon>Haptophyta</taxon>
        <taxon>Prymnesiophyceae</taxon>
        <taxon>Isochrysidales</taxon>
        <taxon>Noelaerhabdaceae</taxon>
        <taxon>Emiliania</taxon>
    </lineage>
</organism>
<dbReference type="GeneID" id="17276952"/>
<evidence type="ECO:0000313" key="1">
    <source>
        <dbReference type="EnsemblProtists" id="EOD31678"/>
    </source>
</evidence>
<dbReference type="HOGENOM" id="CLU_2817823_0_0_1"/>
<sequence length="67" mass="7340">MFMAYEGAVKNTESGTDLSEATKDNIDLALHYEKCVTRWHSPLCGCHSCDSDGLALTGHQSLVLRLV</sequence>
<dbReference type="PaxDb" id="2903-EOD31678"/>
<dbReference type="RefSeq" id="XP_005784107.1">
    <property type="nucleotide sequence ID" value="XM_005784050.1"/>
</dbReference>
<name>A0A0D3K7E3_EMIH1</name>
<dbReference type="EnsemblProtists" id="EOD31678">
    <property type="protein sequence ID" value="EOD31678"/>
    <property type="gene ID" value="EMIHUDRAFT_253487"/>
</dbReference>
<dbReference type="AlphaFoldDB" id="A0A0D3K7E3"/>
<reference evidence="2" key="1">
    <citation type="journal article" date="2013" name="Nature">
        <title>Pan genome of the phytoplankton Emiliania underpins its global distribution.</title>
        <authorList>
            <person name="Read B.A."/>
            <person name="Kegel J."/>
            <person name="Klute M.J."/>
            <person name="Kuo A."/>
            <person name="Lefebvre S.C."/>
            <person name="Maumus F."/>
            <person name="Mayer C."/>
            <person name="Miller J."/>
            <person name="Monier A."/>
            <person name="Salamov A."/>
            <person name="Young J."/>
            <person name="Aguilar M."/>
            <person name="Claverie J.M."/>
            <person name="Frickenhaus S."/>
            <person name="Gonzalez K."/>
            <person name="Herman E.K."/>
            <person name="Lin Y.C."/>
            <person name="Napier J."/>
            <person name="Ogata H."/>
            <person name="Sarno A.F."/>
            <person name="Shmutz J."/>
            <person name="Schroeder D."/>
            <person name="de Vargas C."/>
            <person name="Verret F."/>
            <person name="von Dassow P."/>
            <person name="Valentin K."/>
            <person name="Van de Peer Y."/>
            <person name="Wheeler G."/>
            <person name="Dacks J.B."/>
            <person name="Delwiche C.F."/>
            <person name="Dyhrman S.T."/>
            <person name="Glockner G."/>
            <person name="John U."/>
            <person name="Richards T."/>
            <person name="Worden A.Z."/>
            <person name="Zhang X."/>
            <person name="Grigoriev I.V."/>
            <person name="Allen A.E."/>
            <person name="Bidle K."/>
            <person name="Borodovsky M."/>
            <person name="Bowler C."/>
            <person name="Brownlee C."/>
            <person name="Cock J.M."/>
            <person name="Elias M."/>
            <person name="Gladyshev V.N."/>
            <person name="Groth M."/>
            <person name="Guda C."/>
            <person name="Hadaegh A."/>
            <person name="Iglesias-Rodriguez M.D."/>
            <person name="Jenkins J."/>
            <person name="Jones B.M."/>
            <person name="Lawson T."/>
            <person name="Leese F."/>
            <person name="Lindquist E."/>
            <person name="Lobanov A."/>
            <person name="Lomsadze A."/>
            <person name="Malik S.B."/>
            <person name="Marsh M.E."/>
            <person name="Mackinder L."/>
            <person name="Mock T."/>
            <person name="Mueller-Roeber B."/>
            <person name="Pagarete A."/>
            <person name="Parker M."/>
            <person name="Probert I."/>
            <person name="Quesneville H."/>
            <person name="Raines C."/>
            <person name="Rensing S.A."/>
            <person name="Riano-Pachon D.M."/>
            <person name="Richier S."/>
            <person name="Rokitta S."/>
            <person name="Shiraiwa Y."/>
            <person name="Soanes D.M."/>
            <person name="van der Giezen M."/>
            <person name="Wahlund T.M."/>
            <person name="Williams B."/>
            <person name="Wilson W."/>
            <person name="Wolfe G."/>
            <person name="Wurch L.L."/>
        </authorList>
    </citation>
    <scope>NUCLEOTIDE SEQUENCE</scope>
</reference>
<protein>
    <submittedName>
        <fullName evidence="1">Uncharacterized protein</fullName>
    </submittedName>
</protein>
<keyword evidence="2" id="KW-1185">Reference proteome</keyword>
<dbReference type="KEGG" id="ehx:EMIHUDRAFT_253487"/>
<reference evidence="1" key="2">
    <citation type="submission" date="2024-10" db="UniProtKB">
        <authorList>
            <consortium name="EnsemblProtists"/>
        </authorList>
    </citation>
    <scope>IDENTIFICATION</scope>
</reference>
<accession>A0A0D3K7E3</accession>
<proteinExistence type="predicted"/>
<dbReference type="Proteomes" id="UP000013827">
    <property type="component" value="Unassembled WGS sequence"/>
</dbReference>